<protein>
    <submittedName>
        <fullName evidence="2">Uncharacterized protein</fullName>
    </submittedName>
</protein>
<sequence>MSRPRSLVPTLLPLFLLLVALLIPCCPAEPYEQFRTSFAR</sequence>
<organism evidence="2 3">
    <name type="scientific">Portunus trituberculatus</name>
    <name type="common">Swimming crab</name>
    <name type="synonym">Neptunus trituberculatus</name>
    <dbReference type="NCBI Taxonomy" id="210409"/>
    <lineage>
        <taxon>Eukaryota</taxon>
        <taxon>Metazoa</taxon>
        <taxon>Ecdysozoa</taxon>
        <taxon>Arthropoda</taxon>
        <taxon>Crustacea</taxon>
        <taxon>Multicrustacea</taxon>
        <taxon>Malacostraca</taxon>
        <taxon>Eumalacostraca</taxon>
        <taxon>Eucarida</taxon>
        <taxon>Decapoda</taxon>
        <taxon>Pleocyemata</taxon>
        <taxon>Brachyura</taxon>
        <taxon>Eubrachyura</taxon>
        <taxon>Portunoidea</taxon>
        <taxon>Portunidae</taxon>
        <taxon>Portuninae</taxon>
        <taxon>Portunus</taxon>
    </lineage>
</organism>
<dbReference type="Proteomes" id="UP000324222">
    <property type="component" value="Unassembled WGS sequence"/>
</dbReference>
<evidence type="ECO:0000313" key="3">
    <source>
        <dbReference type="Proteomes" id="UP000324222"/>
    </source>
</evidence>
<feature type="chain" id="PRO_5022666251" evidence="1">
    <location>
        <begin position="29"/>
        <end position="40"/>
    </location>
</feature>
<keyword evidence="3" id="KW-1185">Reference proteome</keyword>
<proteinExistence type="predicted"/>
<keyword evidence="1" id="KW-0732">Signal</keyword>
<feature type="signal peptide" evidence="1">
    <location>
        <begin position="1"/>
        <end position="28"/>
    </location>
</feature>
<reference evidence="2 3" key="1">
    <citation type="submission" date="2019-05" db="EMBL/GenBank/DDBJ databases">
        <title>Another draft genome of Portunus trituberculatus and its Hox gene families provides insights of decapod evolution.</title>
        <authorList>
            <person name="Jeong J.-H."/>
            <person name="Song I."/>
            <person name="Kim S."/>
            <person name="Choi T."/>
            <person name="Kim D."/>
            <person name="Ryu S."/>
            <person name="Kim W."/>
        </authorList>
    </citation>
    <scope>NUCLEOTIDE SEQUENCE [LARGE SCALE GENOMIC DNA]</scope>
    <source>
        <tissue evidence="2">Muscle</tissue>
    </source>
</reference>
<dbReference type="EMBL" id="VSRR010015070">
    <property type="protein sequence ID" value="MPC57773.1"/>
    <property type="molecule type" value="Genomic_DNA"/>
</dbReference>
<evidence type="ECO:0000256" key="1">
    <source>
        <dbReference type="SAM" id="SignalP"/>
    </source>
</evidence>
<evidence type="ECO:0000313" key="2">
    <source>
        <dbReference type="EMBL" id="MPC57773.1"/>
    </source>
</evidence>
<accession>A0A5B7GJX9</accession>
<dbReference type="AlphaFoldDB" id="A0A5B7GJX9"/>
<comment type="caution">
    <text evidence="2">The sequence shown here is derived from an EMBL/GenBank/DDBJ whole genome shotgun (WGS) entry which is preliminary data.</text>
</comment>
<name>A0A5B7GJX9_PORTR</name>
<gene>
    <name evidence="2" type="ORF">E2C01_051762</name>
</gene>